<evidence type="ECO:0000313" key="4">
    <source>
        <dbReference type="EMBL" id="VDP15127.1"/>
    </source>
</evidence>
<reference evidence="6" key="1">
    <citation type="submission" date="2016-06" db="UniProtKB">
        <authorList>
            <consortium name="WormBaseParasite"/>
        </authorList>
    </citation>
    <scope>IDENTIFICATION</scope>
</reference>
<keyword evidence="2" id="KW-0812">Transmembrane</keyword>
<dbReference type="AlphaFoldDB" id="A0A183IWP6"/>
<organism evidence="6">
    <name type="scientific">Soboliphyme baturini</name>
    <dbReference type="NCBI Taxonomy" id="241478"/>
    <lineage>
        <taxon>Eukaryota</taxon>
        <taxon>Metazoa</taxon>
        <taxon>Ecdysozoa</taxon>
        <taxon>Nematoda</taxon>
        <taxon>Enoplea</taxon>
        <taxon>Dorylaimia</taxon>
        <taxon>Dioctophymatida</taxon>
        <taxon>Dioctophymatoidea</taxon>
        <taxon>Soboliphymatidae</taxon>
        <taxon>Soboliphyme</taxon>
    </lineage>
</organism>
<name>A0A183IWP6_9BILA</name>
<keyword evidence="2" id="KW-0472">Membrane</keyword>
<feature type="transmembrane region" description="Helical" evidence="2">
    <location>
        <begin position="54"/>
        <end position="75"/>
    </location>
</feature>
<keyword evidence="5" id="KW-1185">Reference proteome</keyword>
<accession>A0A183IWP6</accession>
<evidence type="ECO:0000256" key="1">
    <source>
        <dbReference type="SAM" id="MobiDB-lite"/>
    </source>
</evidence>
<feature type="compositionally biased region" description="Low complexity" evidence="1">
    <location>
        <begin position="100"/>
        <end position="113"/>
    </location>
</feature>
<feature type="region of interest" description="Disordered" evidence="1">
    <location>
        <begin position="93"/>
        <end position="125"/>
    </location>
</feature>
<keyword evidence="2" id="KW-1133">Transmembrane helix</keyword>
<feature type="signal peptide" evidence="3">
    <location>
        <begin position="1"/>
        <end position="21"/>
    </location>
</feature>
<feature type="chain" id="PRO_5043140258" evidence="3">
    <location>
        <begin position="22"/>
        <end position="170"/>
    </location>
</feature>
<dbReference type="EMBL" id="UZAM01011191">
    <property type="protein sequence ID" value="VDP15127.1"/>
    <property type="molecule type" value="Genomic_DNA"/>
</dbReference>
<proteinExistence type="predicted"/>
<dbReference type="WBParaSite" id="SBAD_0000834201-mRNA-1">
    <property type="protein sequence ID" value="SBAD_0000834201-mRNA-1"/>
    <property type="gene ID" value="SBAD_0000834201"/>
</dbReference>
<evidence type="ECO:0000256" key="2">
    <source>
        <dbReference type="SAM" id="Phobius"/>
    </source>
</evidence>
<protein>
    <submittedName>
        <fullName evidence="6">Transmembrane protein</fullName>
    </submittedName>
</protein>
<sequence length="170" mass="18593">MSLSSHLWAILICSLVLITSQQEDLIIWANDTESPTQMPVTVQVKQAFRWDTGATVASLFCGMLCLTVVGAIRFLRWEYEAAKKLIDETTESKDIEHLKSTSQDSSDATSDSISTRREAQTFTDEAVQVDMDNEPSLPIVLPAAQPVALVEGSLSDSTSSIRIPLSSLSD</sequence>
<dbReference type="Proteomes" id="UP000270296">
    <property type="component" value="Unassembled WGS sequence"/>
</dbReference>
<keyword evidence="3" id="KW-0732">Signal</keyword>
<reference evidence="4 5" key="2">
    <citation type="submission" date="2018-11" db="EMBL/GenBank/DDBJ databases">
        <authorList>
            <consortium name="Pathogen Informatics"/>
        </authorList>
    </citation>
    <scope>NUCLEOTIDE SEQUENCE [LARGE SCALE GENOMIC DNA]</scope>
</reference>
<evidence type="ECO:0000313" key="6">
    <source>
        <dbReference type="WBParaSite" id="SBAD_0000834201-mRNA-1"/>
    </source>
</evidence>
<evidence type="ECO:0000313" key="5">
    <source>
        <dbReference type="Proteomes" id="UP000270296"/>
    </source>
</evidence>
<evidence type="ECO:0000256" key="3">
    <source>
        <dbReference type="SAM" id="SignalP"/>
    </source>
</evidence>
<gene>
    <name evidence="4" type="ORF">SBAD_LOCUS8043</name>
</gene>